<comment type="caution">
    <text evidence="1">The sequence shown here is derived from an EMBL/GenBank/DDBJ whole genome shotgun (WGS) entry which is preliminary data.</text>
</comment>
<dbReference type="Pfam" id="PF04343">
    <property type="entry name" value="DUF488"/>
    <property type="match status" value="1"/>
</dbReference>
<gene>
    <name evidence="1" type="ORF">GCM10008957_28320</name>
</gene>
<accession>A0A918CAB6</accession>
<protein>
    <recommendedName>
        <fullName evidence="3">DUF488 domain-containing protein</fullName>
    </recommendedName>
</protein>
<reference evidence="1" key="1">
    <citation type="journal article" date="2014" name="Int. J. Syst. Evol. Microbiol.">
        <title>Complete genome sequence of Corynebacterium casei LMG S-19264T (=DSM 44701T), isolated from a smear-ripened cheese.</title>
        <authorList>
            <consortium name="US DOE Joint Genome Institute (JGI-PGF)"/>
            <person name="Walter F."/>
            <person name="Albersmeier A."/>
            <person name="Kalinowski J."/>
            <person name="Ruckert C."/>
        </authorList>
    </citation>
    <scope>NUCLEOTIDE SEQUENCE</scope>
    <source>
        <strain evidence="1">JCM 31311</strain>
    </source>
</reference>
<organism evidence="1 2">
    <name type="scientific">Deinococcus ruber</name>
    <dbReference type="NCBI Taxonomy" id="1848197"/>
    <lineage>
        <taxon>Bacteria</taxon>
        <taxon>Thermotogati</taxon>
        <taxon>Deinococcota</taxon>
        <taxon>Deinococci</taxon>
        <taxon>Deinococcales</taxon>
        <taxon>Deinococcaceae</taxon>
        <taxon>Deinococcus</taxon>
    </lineage>
</organism>
<dbReference type="PANTHER" id="PTHR39337">
    <property type="entry name" value="BLR5642 PROTEIN"/>
    <property type="match status" value="1"/>
</dbReference>
<proteinExistence type="predicted"/>
<dbReference type="PANTHER" id="PTHR39337:SF1">
    <property type="entry name" value="BLR5642 PROTEIN"/>
    <property type="match status" value="1"/>
</dbReference>
<dbReference type="InterPro" id="IPR007438">
    <property type="entry name" value="DUF488"/>
</dbReference>
<name>A0A918CAB6_9DEIO</name>
<dbReference type="Proteomes" id="UP000603865">
    <property type="component" value="Unassembled WGS sequence"/>
</dbReference>
<sequence length="156" mass="17017">MQNFPAGVTLYTIGYEGVALDALIGTLKQAGVRLLVDTRERAQSRRPGFSKTALSSALAQGGVGYLHLRALGTPPAVRKDYKMTHDFASLKRGYLAHLATQGETLEELGRLAARETVALLCYEADPADCHRSLIAARLRELGMVNEVRDLHVGREL</sequence>
<dbReference type="PIRSF" id="PIRSF024492">
    <property type="entry name" value="UCP024492"/>
    <property type="match status" value="1"/>
</dbReference>
<keyword evidence="2" id="KW-1185">Reference proteome</keyword>
<reference evidence="1" key="2">
    <citation type="submission" date="2020-09" db="EMBL/GenBank/DDBJ databases">
        <authorList>
            <person name="Sun Q."/>
            <person name="Ohkuma M."/>
        </authorList>
    </citation>
    <scope>NUCLEOTIDE SEQUENCE</scope>
    <source>
        <strain evidence="1">JCM 31311</strain>
    </source>
</reference>
<evidence type="ECO:0000313" key="1">
    <source>
        <dbReference type="EMBL" id="GGR13821.1"/>
    </source>
</evidence>
<evidence type="ECO:0008006" key="3">
    <source>
        <dbReference type="Google" id="ProtNLM"/>
    </source>
</evidence>
<dbReference type="EMBL" id="BMQL01000016">
    <property type="protein sequence ID" value="GGR13821.1"/>
    <property type="molecule type" value="Genomic_DNA"/>
</dbReference>
<evidence type="ECO:0000313" key="2">
    <source>
        <dbReference type="Proteomes" id="UP000603865"/>
    </source>
</evidence>
<dbReference type="InterPro" id="IPR014519">
    <property type="entry name" value="UCP024492"/>
</dbReference>
<dbReference type="AlphaFoldDB" id="A0A918CAB6"/>